<comment type="caution">
    <text evidence="1">The sequence shown here is derived from an EMBL/GenBank/DDBJ whole genome shotgun (WGS) entry which is preliminary data.</text>
</comment>
<organism evidence="1">
    <name type="scientific">Tanacetum cinerariifolium</name>
    <name type="common">Dalmatian daisy</name>
    <name type="synonym">Chrysanthemum cinerariifolium</name>
    <dbReference type="NCBI Taxonomy" id="118510"/>
    <lineage>
        <taxon>Eukaryota</taxon>
        <taxon>Viridiplantae</taxon>
        <taxon>Streptophyta</taxon>
        <taxon>Embryophyta</taxon>
        <taxon>Tracheophyta</taxon>
        <taxon>Spermatophyta</taxon>
        <taxon>Magnoliopsida</taxon>
        <taxon>eudicotyledons</taxon>
        <taxon>Gunneridae</taxon>
        <taxon>Pentapetalae</taxon>
        <taxon>asterids</taxon>
        <taxon>campanulids</taxon>
        <taxon>Asterales</taxon>
        <taxon>Asteraceae</taxon>
        <taxon>Asteroideae</taxon>
        <taxon>Anthemideae</taxon>
        <taxon>Anthemidinae</taxon>
        <taxon>Tanacetum</taxon>
    </lineage>
</organism>
<feature type="non-terminal residue" evidence="1">
    <location>
        <position position="1"/>
    </location>
</feature>
<dbReference type="AlphaFoldDB" id="A0A699XPQ9"/>
<proteinExistence type="predicted"/>
<sequence>RRKHYDDQAVGDPPGRSTYQAGLRLAQQQQIAPVGQHAERREVVGVEAGGHQQGVSHQVGMALRVFHPVHQGDGCAQ</sequence>
<gene>
    <name evidence="1" type="ORF">Tci_931825</name>
</gene>
<dbReference type="EMBL" id="BKCJ011870233">
    <property type="protein sequence ID" value="GFD59856.1"/>
    <property type="molecule type" value="Genomic_DNA"/>
</dbReference>
<protein>
    <submittedName>
        <fullName evidence="1">Uncharacterized protein</fullName>
    </submittedName>
</protein>
<name>A0A699XPQ9_TANCI</name>
<reference evidence="1" key="1">
    <citation type="journal article" date="2019" name="Sci. Rep.">
        <title>Draft genome of Tanacetum cinerariifolium, the natural source of mosquito coil.</title>
        <authorList>
            <person name="Yamashiro T."/>
            <person name="Shiraishi A."/>
            <person name="Satake H."/>
            <person name="Nakayama K."/>
        </authorList>
    </citation>
    <scope>NUCLEOTIDE SEQUENCE</scope>
</reference>
<evidence type="ECO:0000313" key="1">
    <source>
        <dbReference type="EMBL" id="GFD59856.1"/>
    </source>
</evidence>
<accession>A0A699XPQ9</accession>